<keyword evidence="2" id="KW-0812">Transmembrane</keyword>
<dbReference type="SUPFAM" id="SSF53756">
    <property type="entry name" value="UDP-Glycosyltransferase/glycogen phosphorylase"/>
    <property type="match status" value="1"/>
</dbReference>
<keyword evidence="2" id="KW-1133">Transmembrane helix</keyword>
<evidence type="ECO:0000256" key="1">
    <source>
        <dbReference type="SAM" id="Coils"/>
    </source>
</evidence>
<dbReference type="EMBL" id="AL162875">
    <property type="protein sequence ID" value="CAB85554.1"/>
    <property type="molecule type" value="Genomic_DNA"/>
</dbReference>
<dbReference type="ExpressionAtlas" id="Q9LZ77">
    <property type="expression patterns" value="baseline and differential"/>
</dbReference>
<evidence type="ECO:0000256" key="2">
    <source>
        <dbReference type="SAM" id="Phobius"/>
    </source>
</evidence>
<feature type="coiled-coil region" evidence="1">
    <location>
        <begin position="688"/>
        <end position="715"/>
    </location>
</feature>
<organism evidence="3">
    <name type="scientific">Arabidopsis thaliana</name>
    <name type="common">Mouse-ear cress</name>
    <dbReference type="NCBI Taxonomy" id="3702"/>
    <lineage>
        <taxon>Eukaryota</taxon>
        <taxon>Viridiplantae</taxon>
        <taxon>Streptophyta</taxon>
        <taxon>Embryophyta</taxon>
        <taxon>Tracheophyta</taxon>
        <taxon>Spermatophyta</taxon>
        <taxon>Magnoliopsida</taxon>
        <taxon>eudicotyledons</taxon>
        <taxon>Gunneridae</taxon>
        <taxon>Pentapetalae</taxon>
        <taxon>rosids</taxon>
        <taxon>malvids</taxon>
        <taxon>Brassicales</taxon>
        <taxon>Brassicaceae</taxon>
        <taxon>Camelineae</taxon>
        <taxon>Arabidopsis</taxon>
    </lineage>
</organism>
<reference evidence="3" key="3">
    <citation type="submission" date="2000-03" db="EMBL/GenBank/DDBJ databases">
        <authorList>
            <person name="EU Arabidopsis sequencing project"/>
        </authorList>
    </citation>
    <scope>NUCLEOTIDE SEQUENCE</scope>
</reference>
<reference evidence="3" key="2">
    <citation type="submission" date="2000-03" db="EMBL/GenBank/DDBJ databases">
        <authorList>
            <person name="Bevan M."/>
            <person name="Terryn N."/>
            <person name="Ardiles W."/>
            <person name="Buysshaert C."/>
            <person name="Dasseville R."/>
            <person name="De Clerck R."/>
            <person name="De Keyser A."/>
            <person name="Neyt P."/>
            <person name="Rouze P."/>
            <person name="Van Den Daele H."/>
            <person name="Villaroel R."/>
            <person name="Gielen J."/>
            <person name="Van Montagu M."/>
            <person name="Bancroft I."/>
            <person name="Mewes H.W."/>
            <person name="Rudd S."/>
            <person name="Lemcke K."/>
            <person name="Mayer K.F.X."/>
        </authorList>
    </citation>
    <scope>NUCLEOTIDE SEQUENCE</scope>
</reference>
<protein>
    <submittedName>
        <fullName evidence="3">Uncharacterized protein T32M21_80</fullName>
    </submittedName>
</protein>
<dbReference type="PANTHER" id="PTHR46635:SF2">
    <property type="entry name" value="GLYCOSYL TRANSFERASE FAMILY 1 DOMAIN-CONTAINING PROTEIN"/>
    <property type="match status" value="1"/>
</dbReference>
<dbReference type="AlphaFoldDB" id="Q9LZ77"/>
<dbReference type="PANTHER" id="PTHR46635">
    <property type="entry name" value="GLYCOSYL TRANSFERASE FAMILY 1 PROTEIN"/>
    <property type="match status" value="1"/>
</dbReference>
<dbReference type="FunFam" id="3.40.50.2000:FF:000464">
    <property type="entry name" value="UDP-Glycosyltransferase superfamily protein"/>
    <property type="match status" value="1"/>
</dbReference>
<name>Q9LZ77_ARATH</name>
<proteinExistence type="predicted"/>
<reference key="1">
    <citation type="journal article" date="2000" name="Nature">
        <title>Sequence and analysis of chromosome 5 of the plant Arabidopsis thaliana.</title>
        <authorList>
            <consortium name="Kazusa DNA Research Institute"/>
            <consortium name="Cold Spring Harbor and Washington University in St Louis Sequencing Consortium"/>
            <consortium name="European Union Arabidopsis Genome Sequencing Consortium"/>
            <person name="Tabata S."/>
            <person name="Kaneko T."/>
            <person name="Nakamura Y."/>
            <person name="Kotani H."/>
            <person name="Kato T."/>
            <person name="Asamizu E."/>
            <person name="Miyajima N."/>
            <person name="Sasamoto S."/>
            <person name="Kimura T."/>
            <person name="Hosouchi T."/>
            <person name="Kawashima K."/>
            <person name="Kohara M."/>
            <person name="Matsumoto M."/>
            <person name="Matsuno A."/>
            <person name="Muraki A."/>
            <person name="Nakayama S."/>
            <person name="Nakazaki N."/>
            <person name="Naruo K."/>
            <person name="Okumura S."/>
            <person name="Shinpo S."/>
            <person name="Takeuchi C."/>
            <person name="Wada T."/>
            <person name="Watanabe A."/>
            <person name="Yamada M."/>
            <person name="Yasuda M."/>
            <person name="Sato S."/>
            <person name="de la Bastide M."/>
            <person name="Huang E."/>
            <person name="Spiegel L."/>
            <person name="Gnoj L."/>
            <person name="O'Shaughnessy A."/>
            <person name="Preston R."/>
            <person name="Habermann K."/>
            <person name="Murray J."/>
            <person name="Johnson D."/>
            <person name="Rohlfing T."/>
            <person name="Nelson J."/>
            <person name="Stoneking T."/>
            <person name="Pepin K."/>
            <person name="Spieth J."/>
            <person name="Sekhon M."/>
            <person name="Armstrong J."/>
            <person name="Becker M."/>
            <person name="Belter E."/>
            <person name="Cordum H."/>
            <person name="Cordes M."/>
            <person name="Courtney L."/>
            <person name="Courtney W."/>
            <person name="Dante M."/>
            <person name="Du H."/>
            <person name="Edwards J."/>
            <person name="Fryman J."/>
            <person name="Haakensen B."/>
            <person name="Lamar E."/>
            <person name="Latreille P."/>
            <person name="Leonard S."/>
            <person name="Meyer R."/>
            <person name="Mulvaney E."/>
            <person name="Ozersky P."/>
            <person name="Riley A."/>
            <person name="Strowmatt C."/>
            <person name="Wagner-McPherson C."/>
            <person name="Wollam A."/>
            <person name="Yoakum M."/>
            <person name="Bell M."/>
            <person name="Dedhia N."/>
            <person name="Parnell L."/>
            <person name="Shah R."/>
            <person name="Rodriguez M."/>
            <person name="See L.H."/>
            <person name="Vil D."/>
            <person name="Baker J."/>
            <person name="Kirchoff K."/>
            <person name="Toth K."/>
            <person name="King L."/>
            <person name="Bahret A."/>
            <person name="Miller B."/>
            <person name="Marra M."/>
            <person name="Martienssen R."/>
            <person name="McCombie W.R."/>
            <person name="Wilson R.K."/>
            <person name="Murphy G."/>
            <person name="Bancroft I."/>
            <person name="Volckaert G."/>
            <person name="Wambutt R."/>
            <person name="Dusterhoft A."/>
            <person name="Stiekema W."/>
            <person name="Pohl T."/>
            <person name="Entian K.D."/>
            <person name="Terryn N."/>
            <person name="Hartley N."/>
            <person name="Bent E."/>
            <person name="Johnson S."/>
            <person name="Langham S.A."/>
            <person name="McCullagh B."/>
            <person name="Robben J."/>
            <person name="Grymonprez B."/>
            <person name="Zimmermann W."/>
            <person name="Ramsperger U."/>
            <person name="Wedler H."/>
            <person name="Balke K."/>
            <person name="Wedler E."/>
            <person name="Peters S."/>
            <person name="van Staveren M."/>
            <person name="Dirkse W."/>
            <person name="Mooijman P."/>
            <person name="Lankhorst R.K."/>
            <person name="Weitzenegger T."/>
            <person name="Bothe G."/>
            <person name="Rose M."/>
            <person name="Hauf J."/>
            <person name="Berneiser S."/>
            <person name="Hempel S."/>
            <person name="Feldpausch M."/>
            <person name="Lamberth S."/>
            <person name="Villarroel R."/>
            <person name="Gielen J."/>
            <person name="Ardiles W."/>
            <person name="Bents O."/>
            <person name="Lemcke K."/>
            <person name="Kolesov G."/>
            <person name="Mayer K."/>
            <person name="Rudd S."/>
            <person name="Schoof H."/>
            <person name="Schueller C."/>
            <person name="Zaccaria P."/>
            <person name="Mewes H.W."/>
            <person name="Bevan M."/>
            <person name="Fransz P."/>
        </authorList>
    </citation>
    <scope>NUCLEOTIDE SEQUENCE [LARGE SCALE GENOMIC DNA]</scope>
    <source>
        <strain>cv. Columbia</strain>
    </source>
</reference>
<dbReference type="Gene3D" id="3.40.50.2000">
    <property type="entry name" value="Glycogen Phosphorylase B"/>
    <property type="match status" value="1"/>
</dbReference>
<dbReference type="PIR" id="T48444">
    <property type="entry name" value="T48444"/>
</dbReference>
<accession>Q9LZ77</accession>
<sequence>MAAPEETVITTLTTSPETEILLSILLEIDSVSSVIRAIGEIDLTQPRGTCLLYFLVAFTVCAFVMSSLLLQNSITWQGNVKGGQVRSQIGLGSTLKYVPGGIARTLIEGKGLDPLRSAVRIGVRPPRLALVMTDGGLSASVVHCETENIDAFLLEFPSSPGSLAMDFIKGVKESSGTSCWNLPVEFSRLLSSYLHCQSVVSVYMSTLALENYRCYVLGNMKKDPRTLMLVTVMKNLQKLGYVFKVFAVENGEARSLWEQLAGHVKVLVSEQLGHADWTIFEGVIADSLEAKEAISRWEPFRSVPLIWIVHEDILANRLPVYQRMGQNSLISHWRSAFARADVVVFPQFTLPMLHSVLDDGNFVVIPESVVDVWAAESYSETHTKQNLREINEFGEDDVIILVLGSSFFYDEFSWDNAVAMHMLGPLLTRYGRRKDTSGSFKFVFLYGNSTKGQSDAVQEVASRLGLTEGTVRHFGLNEDVNRVLRMADILVYASSQEEQNFPPLIVRAMSFGIPIITPDFPIMKKYMADEVHGIFFRRNDPDALLKAFSPLISDGRLSKFAQTIASSGRLLTKNLMATECITGYARLLENMLHFPSDTFLPGSISQLQVAAWEWNFFRSELEQPKSFILDSAYAFIGKSGIVFQVEEKFMGVIESTNPVDNNTLFVSDELPSKLDWDVLEEIEGAEEYEKVESEEDRMERDVEDWEEIYRNARKSEKLKFEVNERDEGELERTGEPLCIYEIYNGAGAWPFLHHGSLYRGLSLSSKDRRLSSDDVDAADRLPLLNDTYYRDILCEIGGMFSVANKVDSIHMRPWIGFQSWRAAGRKVSLSSKAEESLENIIKQETKGEIIYFWTRLDIDGDAYGSKNALTFWSMCDILNQGNCRTTFEDAFRHMYGLPEHIEALPPMPEDGHHWSSLHNWVMPTPSFLEFVMFSRMFSESLDALHNNLNDSKSCSLASSLLERKHCYCRVLELLVNVWAYHSGRKMVYINPRDGSLEEQHPLQQRKGLMWAKYFNFTLLKSMDEDLAEAADDKDHPRERWLWPLTGEVHWKGVYEREREERYRLKMDKKRKTKEKLYDRIKNGYKQKSLGG</sequence>
<gene>
    <name evidence="3" type="primary">T32M21_80</name>
</gene>
<feature type="transmembrane region" description="Helical" evidence="2">
    <location>
        <begin position="50"/>
        <end position="70"/>
    </location>
</feature>
<keyword evidence="2" id="KW-0472">Membrane</keyword>
<evidence type="ECO:0000313" key="3">
    <source>
        <dbReference type="EMBL" id="CAB85554.1"/>
    </source>
</evidence>
<dbReference type="Pfam" id="PF13692">
    <property type="entry name" value="Glyco_trans_1_4"/>
    <property type="match status" value="1"/>
</dbReference>
<keyword evidence="1" id="KW-0175">Coiled coil</keyword>